<dbReference type="Gene3D" id="3.20.20.300">
    <property type="entry name" value="Glycoside hydrolase, family 3, N-terminal domain"/>
    <property type="match status" value="1"/>
</dbReference>
<comment type="catalytic activity">
    <reaction evidence="1">
        <text>Hydrolysis of terminal non-reducing N-acetyl-D-hexosamine residues in N-acetyl-beta-D-hexosaminides.</text>
        <dbReference type="EC" id="3.2.1.52"/>
    </reaction>
</comment>
<dbReference type="InterPro" id="IPR019800">
    <property type="entry name" value="Glyco_hydro_3_AS"/>
</dbReference>
<dbReference type="EC" id="3.2.1.52" evidence="3"/>
<evidence type="ECO:0000256" key="5">
    <source>
        <dbReference type="ARBA" id="ARBA00023295"/>
    </source>
</evidence>
<comment type="caution">
    <text evidence="7">The sequence shown here is derived from an EMBL/GenBank/DDBJ whole genome shotgun (WGS) entry which is preliminary data.</text>
</comment>
<accession>A0A1V9QNB6</accession>
<sequence>MKKFLLVVTICLSCIMSFQDKVLAKNISDKKIQKIINGMTLDEKIGQLYMSPSSGDASKMTNDIKKYNLGGIVLFGEDFSNQNVDSMKQKDVKFQDASKYGLFIATDQEGGTVSRLSTSPQLTNGRSFPSPQDIYKQSGITGVVKEYSSVAKVLQSLGINWNFAPVVDVSDDQNSFIYDRTLGQNYKLTAQYVSKVVPAIQKQQVAATLKHFPGYGLSGDTHTGFASDERSAAEVKKNDFLPFKAGIRAKADSVLVGHVVVNSLDASRPASVSKPVHEILRKELKFKGVIITDDMGMGALTSFAQKQNTNIDVMAIEAGNDMLLSNDYVDGIPAIKDAIKRGDISQKQIDNSVKRILELKAKLNILK</sequence>
<keyword evidence="5" id="KW-0326">Glycosidase</keyword>
<evidence type="ECO:0000256" key="3">
    <source>
        <dbReference type="ARBA" id="ARBA00012663"/>
    </source>
</evidence>
<dbReference type="PROSITE" id="PS00775">
    <property type="entry name" value="GLYCOSYL_HYDROL_F3"/>
    <property type="match status" value="1"/>
</dbReference>
<evidence type="ECO:0000313" key="7">
    <source>
        <dbReference type="EMBL" id="OQQ82323.1"/>
    </source>
</evidence>
<name>A0A1V9QNB6_9LACO</name>
<proteinExistence type="inferred from homology"/>
<dbReference type="InterPro" id="IPR017853">
    <property type="entry name" value="GH"/>
</dbReference>
<dbReference type="EMBL" id="NBEB01000073">
    <property type="protein sequence ID" value="OQQ82323.1"/>
    <property type="molecule type" value="Genomic_DNA"/>
</dbReference>
<dbReference type="AlphaFoldDB" id="A0A1V9QNB6"/>
<dbReference type="GO" id="GO:0009254">
    <property type="term" value="P:peptidoglycan turnover"/>
    <property type="evidence" value="ECO:0007669"/>
    <property type="project" value="TreeGrafter"/>
</dbReference>
<feature type="domain" description="Glycoside hydrolase family 3 N-terminal" evidence="6">
    <location>
        <begin position="40"/>
        <end position="359"/>
    </location>
</feature>
<dbReference type="Proteomes" id="UP000192638">
    <property type="component" value="Unassembled WGS sequence"/>
</dbReference>
<dbReference type="PANTHER" id="PTHR30480:SF13">
    <property type="entry name" value="BETA-HEXOSAMINIDASE"/>
    <property type="match status" value="1"/>
</dbReference>
<protein>
    <recommendedName>
        <fullName evidence="3">beta-N-acetylhexosaminidase</fullName>
        <ecNumber evidence="3">3.2.1.52</ecNumber>
    </recommendedName>
</protein>
<evidence type="ECO:0000256" key="4">
    <source>
        <dbReference type="ARBA" id="ARBA00022801"/>
    </source>
</evidence>
<reference evidence="7 8" key="1">
    <citation type="submission" date="2017-03" db="EMBL/GenBank/DDBJ databases">
        <title>Phylogenomics and comparative genomics of Lactobacillus salivarius, a mammalian gut commensal.</title>
        <authorList>
            <person name="Harris H.M."/>
        </authorList>
    </citation>
    <scope>NUCLEOTIDE SEQUENCE [LARGE SCALE GENOMIC DNA]</scope>
    <source>
        <strain evidence="7 8">LMG 14477</strain>
    </source>
</reference>
<organism evidence="7 8">
    <name type="scientific">Ligilactobacillus salivarius</name>
    <dbReference type="NCBI Taxonomy" id="1624"/>
    <lineage>
        <taxon>Bacteria</taxon>
        <taxon>Bacillati</taxon>
        <taxon>Bacillota</taxon>
        <taxon>Bacilli</taxon>
        <taxon>Lactobacillales</taxon>
        <taxon>Lactobacillaceae</taxon>
        <taxon>Ligilactobacillus</taxon>
    </lineage>
</organism>
<dbReference type="InterPro" id="IPR036962">
    <property type="entry name" value="Glyco_hydro_3_N_sf"/>
</dbReference>
<comment type="similarity">
    <text evidence="2">Belongs to the glycosyl hydrolase 3 family.</text>
</comment>
<evidence type="ECO:0000256" key="1">
    <source>
        <dbReference type="ARBA" id="ARBA00001231"/>
    </source>
</evidence>
<dbReference type="InterPro" id="IPR050226">
    <property type="entry name" value="NagZ_Beta-hexosaminidase"/>
</dbReference>
<dbReference type="SUPFAM" id="SSF51445">
    <property type="entry name" value="(Trans)glycosidases"/>
    <property type="match status" value="1"/>
</dbReference>
<dbReference type="GO" id="GO:0004563">
    <property type="term" value="F:beta-N-acetylhexosaminidase activity"/>
    <property type="evidence" value="ECO:0007669"/>
    <property type="project" value="UniProtKB-EC"/>
</dbReference>
<evidence type="ECO:0000313" key="8">
    <source>
        <dbReference type="Proteomes" id="UP000192638"/>
    </source>
</evidence>
<evidence type="ECO:0000259" key="6">
    <source>
        <dbReference type="Pfam" id="PF00933"/>
    </source>
</evidence>
<dbReference type="PANTHER" id="PTHR30480">
    <property type="entry name" value="BETA-HEXOSAMINIDASE-RELATED"/>
    <property type="match status" value="1"/>
</dbReference>
<dbReference type="InterPro" id="IPR001764">
    <property type="entry name" value="Glyco_hydro_3_N"/>
</dbReference>
<keyword evidence="4" id="KW-0378">Hydrolase</keyword>
<gene>
    <name evidence="7" type="ORF">B6U60_07870</name>
</gene>
<evidence type="ECO:0000256" key="2">
    <source>
        <dbReference type="ARBA" id="ARBA00005336"/>
    </source>
</evidence>
<dbReference type="GO" id="GO:0005975">
    <property type="term" value="P:carbohydrate metabolic process"/>
    <property type="evidence" value="ECO:0007669"/>
    <property type="project" value="InterPro"/>
</dbReference>
<dbReference type="Pfam" id="PF00933">
    <property type="entry name" value="Glyco_hydro_3"/>
    <property type="match status" value="1"/>
</dbReference>